<sequence>MSRETAYLRTRWREGRYLDGQDYQSG</sequence>
<comment type="caution">
    <text evidence="1">The sequence shown here is derived from an EMBL/GenBank/DDBJ whole genome shotgun (WGS) entry which is preliminary data.</text>
</comment>
<protein>
    <submittedName>
        <fullName evidence="1">Uncharacterized protein</fullName>
    </submittedName>
</protein>
<evidence type="ECO:0000313" key="2">
    <source>
        <dbReference type="Proteomes" id="UP000699042"/>
    </source>
</evidence>
<keyword evidence="2" id="KW-1185">Reference proteome</keyword>
<name>A0A9P7R0R7_9PEZI</name>
<proteinExistence type="predicted"/>
<accession>A0A9P7R0R7</accession>
<reference evidence="1" key="1">
    <citation type="submission" date="2021-05" db="EMBL/GenBank/DDBJ databases">
        <title>Comparative genomics of three Colletotrichum scovillei strains and genetic complementation revealed genes involved fungal growth and virulence on chili pepper.</title>
        <authorList>
            <person name="Hsieh D.-K."/>
            <person name="Chuang S.-C."/>
            <person name="Chen C.-Y."/>
            <person name="Chao Y.-T."/>
            <person name="Lu M.-Y.J."/>
            <person name="Lee M.-H."/>
            <person name="Shih M.-C."/>
        </authorList>
    </citation>
    <scope>NUCLEOTIDE SEQUENCE</scope>
    <source>
        <strain evidence="1">Coll-153</strain>
    </source>
</reference>
<dbReference type="AlphaFoldDB" id="A0A9P7R0R7"/>
<gene>
    <name evidence="1" type="ORF">JMJ77_004108</name>
</gene>
<dbReference type="Proteomes" id="UP000699042">
    <property type="component" value="Unassembled WGS sequence"/>
</dbReference>
<dbReference type="EMBL" id="JAESDN010000010">
    <property type="protein sequence ID" value="KAG7044646.1"/>
    <property type="molecule type" value="Genomic_DNA"/>
</dbReference>
<organism evidence="1 2">
    <name type="scientific">Colletotrichum scovillei</name>
    <dbReference type="NCBI Taxonomy" id="1209932"/>
    <lineage>
        <taxon>Eukaryota</taxon>
        <taxon>Fungi</taxon>
        <taxon>Dikarya</taxon>
        <taxon>Ascomycota</taxon>
        <taxon>Pezizomycotina</taxon>
        <taxon>Sordariomycetes</taxon>
        <taxon>Hypocreomycetidae</taxon>
        <taxon>Glomerellales</taxon>
        <taxon>Glomerellaceae</taxon>
        <taxon>Colletotrichum</taxon>
        <taxon>Colletotrichum acutatum species complex</taxon>
    </lineage>
</organism>
<evidence type="ECO:0000313" key="1">
    <source>
        <dbReference type="EMBL" id="KAG7044646.1"/>
    </source>
</evidence>